<feature type="chain" id="PRO_5020598593" evidence="4">
    <location>
        <begin position="21"/>
        <end position="829"/>
    </location>
</feature>
<feature type="coiled-coil region" evidence="2">
    <location>
        <begin position="635"/>
        <end position="662"/>
    </location>
</feature>
<evidence type="ECO:0000256" key="4">
    <source>
        <dbReference type="SAM" id="SignalP"/>
    </source>
</evidence>
<feature type="domain" description="Soluble ligand binding" evidence="6">
    <location>
        <begin position="262"/>
        <end position="310"/>
    </location>
</feature>
<evidence type="ECO:0000256" key="2">
    <source>
        <dbReference type="SAM" id="Coils"/>
    </source>
</evidence>
<evidence type="ECO:0000259" key="5">
    <source>
        <dbReference type="Pfam" id="PF02563"/>
    </source>
</evidence>
<dbReference type="Pfam" id="PF02563">
    <property type="entry name" value="Poly_export"/>
    <property type="match status" value="1"/>
</dbReference>
<evidence type="ECO:0000256" key="1">
    <source>
        <dbReference type="ARBA" id="ARBA00022729"/>
    </source>
</evidence>
<dbReference type="PANTHER" id="PTHR33619:SF3">
    <property type="entry name" value="POLYSACCHARIDE EXPORT PROTEIN GFCE-RELATED"/>
    <property type="match status" value="1"/>
</dbReference>
<dbReference type="OrthoDB" id="9815244at2"/>
<organism evidence="7 8">
    <name type="scientific">Crenobacter intestini</name>
    <dbReference type="NCBI Taxonomy" id="2563443"/>
    <lineage>
        <taxon>Bacteria</taxon>
        <taxon>Pseudomonadati</taxon>
        <taxon>Pseudomonadota</taxon>
        <taxon>Betaproteobacteria</taxon>
        <taxon>Neisseriales</taxon>
        <taxon>Neisseriaceae</taxon>
        <taxon>Crenobacter</taxon>
    </lineage>
</organism>
<feature type="signal peptide" evidence="4">
    <location>
        <begin position="1"/>
        <end position="20"/>
    </location>
</feature>
<dbReference type="InterPro" id="IPR003715">
    <property type="entry name" value="Poly_export_N"/>
</dbReference>
<dbReference type="Proteomes" id="UP000308891">
    <property type="component" value="Unassembled WGS sequence"/>
</dbReference>
<feature type="domain" description="Polysaccharide export protein N-terminal" evidence="5">
    <location>
        <begin position="97"/>
        <end position="170"/>
    </location>
</feature>
<evidence type="ECO:0000313" key="8">
    <source>
        <dbReference type="Proteomes" id="UP000308891"/>
    </source>
</evidence>
<accession>A0A4T0UIY0</accession>
<dbReference type="Gene3D" id="3.30.1950.10">
    <property type="entry name" value="wza like domain"/>
    <property type="match status" value="1"/>
</dbReference>
<dbReference type="Gene3D" id="3.10.560.10">
    <property type="entry name" value="Outer membrane lipoprotein wza domain like"/>
    <property type="match status" value="5"/>
</dbReference>
<feature type="domain" description="Soluble ligand binding" evidence="6">
    <location>
        <begin position="726"/>
        <end position="774"/>
    </location>
</feature>
<keyword evidence="7" id="KW-0813">Transport</keyword>
<dbReference type="RefSeq" id="WP_136555830.1">
    <property type="nucleotide sequence ID" value="NZ_STGJ01000027.1"/>
</dbReference>
<dbReference type="InterPro" id="IPR049712">
    <property type="entry name" value="Poly_export"/>
</dbReference>
<sequence>MKNKRTALWLATLISFPVHALTPEQIALARQYGASDAQIQAAQGNKPAVSENSAAPTMAPTIQPRSSESSSSKAGEPFGYGLFAGMPTSNTPLADLPVPDDYLVGPGDELKIQLYGKENATHTLRVGRQGNIDFPGLGPIYVAGNSYQQVAVDLINRIKAQILGVDVFVSMGALRMMQITVTGEAFKPGAYNVNALTTVTQALQAAGGLNIGGSLRKIQIRRGGQVVQEMDLYQLLLRGNNKADIRLRAGDVVFIPAKGPSVAIDGLVRRPAIYELRGRTSLAEMVSLGGGLKPEALNEVRVTRQSETGPQVFNLRVDSPQAATFTMRDGDQVSALRVSDTYNNAVVLKGAILHPGPSSFKPGMRISQLISNPEKDLLVNTDLEYGIVVREIDARRRIEVLQFKPGEAMRNPGSPHNLTLQKRDQVILFSNAPSDTFDKNLKGNATGKAQAQADITLGTLSQESAAEQQIDNRREALLTDVLNQLKLQASPEQPVQIVEIRGEVRFPGVYPLPRNGVFADLITAAGGRTEAADRVELSRYDANGRELKLVHSHFDLPANGNATIPQLARTLQSKDRLNILAQPEWREEITVRLEGEVRYPGSYVVKRGEMLSQLIERAGGLTRFANPQGAIFTREALRRQEAENLRRLNQELRAEMAFLNMKTQDNPLAKKTDLSTEMKLAEELENTQALGRLVINTPALLAGDTAFDIRLENQDRLFIPQQRNSVSIIGEVQMPSSHTYQPGLDMHDYLERAGGSKKRADTDRIYVVKADGSVRMPGGNWLYRSSPRIERGDTIVVPVDAERRDSLSTWSAVTQIMYQIGVAWAAIKP</sequence>
<proteinExistence type="predicted"/>
<reference evidence="7 8" key="1">
    <citation type="submission" date="2019-04" db="EMBL/GenBank/DDBJ databases">
        <title>Crenobacter sp. nov.</title>
        <authorList>
            <person name="Shi S."/>
        </authorList>
    </citation>
    <scope>NUCLEOTIDE SEQUENCE [LARGE SCALE GENOMIC DNA]</scope>
    <source>
        <strain evidence="7 8">GY 70310</strain>
    </source>
</reference>
<keyword evidence="7" id="KW-0762">Sugar transport</keyword>
<evidence type="ECO:0000313" key="7">
    <source>
        <dbReference type="EMBL" id="TIC78497.1"/>
    </source>
</evidence>
<feature type="domain" description="Soluble ligand binding" evidence="6">
    <location>
        <begin position="591"/>
        <end position="627"/>
    </location>
</feature>
<evidence type="ECO:0000259" key="6">
    <source>
        <dbReference type="Pfam" id="PF10531"/>
    </source>
</evidence>
<keyword evidence="1 4" id="KW-0732">Signal</keyword>
<dbReference type="PANTHER" id="PTHR33619">
    <property type="entry name" value="POLYSACCHARIDE EXPORT PROTEIN GFCE-RELATED"/>
    <property type="match status" value="1"/>
</dbReference>
<dbReference type="EMBL" id="STGJ01000027">
    <property type="protein sequence ID" value="TIC78497.1"/>
    <property type="molecule type" value="Genomic_DNA"/>
</dbReference>
<protein>
    <submittedName>
        <fullName evidence="7">Sugar transporter</fullName>
    </submittedName>
</protein>
<evidence type="ECO:0000256" key="3">
    <source>
        <dbReference type="SAM" id="MobiDB-lite"/>
    </source>
</evidence>
<feature type="domain" description="Soluble ligand binding" evidence="6">
    <location>
        <begin position="497"/>
        <end position="545"/>
    </location>
</feature>
<dbReference type="AlphaFoldDB" id="A0A4T0UIY0"/>
<keyword evidence="2" id="KW-0175">Coiled coil</keyword>
<gene>
    <name evidence="7" type="ORF">E5K04_15890</name>
</gene>
<comment type="caution">
    <text evidence="7">The sequence shown here is derived from an EMBL/GenBank/DDBJ whole genome shotgun (WGS) entry which is preliminary data.</text>
</comment>
<feature type="region of interest" description="Disordered" evidence="3">
    <location>
        <begin position="43"/>
        <end position="74"/>
    </location>
</feature>
<dbReference type="GO" id="GO:0015159">
    <property type="term" value="F:polysaccharide transmembrane transporter activity"/>
    <property type="evidence" value="ECO:0007669"/>
    <property type="project" value="InterPro"/>
</dbReference>
<feature type="domain" description="Soluble ligand binding" evidence="6">
    <location>
        <begin position="179"/>
        <end position="226"/>
    </location>
</feature>
<keyword evidence="8" id="KW-1185">Reference proteome</keyword>
<dbReference type="Pfam" id="PF10531">
    <property type="entry name" value="SLBB"/>
    <property type="match status" value="5"/>
</dbReference>
<name>A0A4T0UIY0_9NEIS</name>
<dbReference type="InterPro" id="IPR019554">
    <property type="entry name" value="Soluble_ligand-bd"/>
</dbReference>